<evidence type="ECO:0000256" key="4">
    <source>
        <dbReference type="ARBA" id="ARBA00022475"/>
    </source>
</evidence>
<dbReference type="EMBL" id="CP034328">
    <property type="protein sequence ID" value="AZL57856.1"/>
    <property type="molecule type" value="Genomic_DNA"/>
</dbReference>
<keyword evidence="6 8" id="KW-1133">Transmembrane helix</keyword>
<keyword evidence="11" id="KW-1185">Reference proteome</keyword>
<proteinExistence type="inferred from homology"/>
<organism evidence="10 11">
    <name type="scientific">Tabrizicola piscis</name>
    <dbReference type="NCBI Taxonomy" id="2494374"/>
    <lineage>
        <taxon>Bacteria</taxon>
        <taxon>Pseudomonadati</taxon>
        <taxon>Pseudomonadota</taxon>
        <taxon>Alphaproteobacteria</taxon>
        <taxon>Rhodobacterales</taxon>
        <taxon>Paracoccaceae</taxon>
        <taxon>Tabrizicola</taxon>
    </lineage>
</organism>
<evidence type="ECO:0000256" key="2">
    <source>
        <dbReference type="ARBA" id="ARBA00007069"/>
    </source>
</evidence>
<keyword evidence="4" id="KW-1003">Cell membrane</keyword>
<dbReference type="GO" id="GO:0055085">
    <property type="term" value="P:transmembrane transport"/>
    <property type="evidence" value="ECO:0007669"/>
    <property type="project" value="InterPro"/>
</dbReference>
<dbReference type="GO" id="GO:0005886">
    <property type="term" value="C:plasma membrane"/>
    <property type="evidence" value="ECO:0007669"/>
    <property type="project" value="UniProtKB-SubCell"/>
</dbReference>
<dbReference type="PROSITE" id="PS50928">
    <property type="entry name" value="ABC_TM1"/>
    <property type="match status" value="1"/>
</dbReference>
<feature type="transmembrane region" description="Helical" evidence="8">
    <location>
        <begin position="54"/>
        <end position="80"/>
    </location>
</feature>
<evidence type="ECO:0000256" key="7">
    <source>
        <dbReference type="ARBA" id="ARBA00023136"/>
    </source>
</evidence>
<evidence type="ECO:0000256" key="8">
    <source>
        <dbReference type="RuleBase" id="RU363032"/>
    </source>
</evidence>
<evidence type="ECO:0000256" key="1">
    <source>
        <dbReference type="ARBA" id="ARBA00004651"/>
    </source>
</evidence>
<dbReference type="OrthoDB" id="9782004at2"/>
<sequence length="275" mass="29362">MRLYAFAVYLFLYLPIAVIAIFSFNAGRHASQFTGFSVQWYGKALSNPFVIEALWNSFVVALSSALIASVFGTMAALALQGMKGRVRMVADALIYVAVMVPGIVIGIATLIALVTLFGWINPLLASLAPEGQAPQLAMGYGSLIAAHALFSMSLVIIILRARLAGMDRSLMEASADLYAPPLATFRQVTLPLIFPGILAGFLLSFTFSFDDFIIAFFVAGSETTLPIYVFSSIRRGVTPEINAIGTMVLAVSLLLLIAAQVILRRGPKTGGTDAA</sequence>
<evidence type="ECO:0000313" key="11">
    <source>
        <dbReference type="Proteomes" id="UP000282002"/>
    </source>
</evidence>
<reference evidence="10 11" key="1">
    <citation type="submission" date="2018-12" db="EMBL/GenBank/DDBJ databases">
        <title>Complete genome sequencing of Tabrizicola sp. K13M18.</title>
        <authorList>
            <person name="Bae J.-W."/>
        </authorList>
    </citation>
    <scope>NUCLEOTIDE SEQUENCE [LARGE SCALE GENOMIC DNA]</scope>
    <source>
        <strain evidence="10 11">K13M18</strain>
    </source>
</reference>
<feature type="transmembrane region" description="Helical" evidence="8">
    <location>
        <begin position="243"/>
        <end position="263"/>
    </location>
</feature>
<dbReference type="InterPro" id="IPR051789">
    <property type="entry name" value="Bact_Polyamine_Transport"/>
</dbReference>
<dbReference type="InterPro" id="IPR035906">
    <property type="entry name" value="MetI-like_sf"/>
</dbReference>
<feature type="transmembrane region" description="Helical" evidence="8">
    <location>
        <begin position="92"/>
        <end position="120"/>
    </location>
</feature>
<evidence type="ECO:0000256" key="5">
    <source>
        <dbReference type="ARBA" id="ARBA00022692"/>
    </source>
</evidence>
<evidence type="ECO:0000259" key="9">
    <source>
        <dbReference type="PROSITE" id="PS50928"/>
    </source>
</evidence>
<accession>A0A3S8U2P6</accession>
<dbReference type="PANTHER" id="PTHR43848">
    <property type="entry name" value="PUTRESCINE TRANSPORT SYSTEM PERMEASE PROTEIN POTI"/>
    <property type="match status" value="1"/>
</dbReference>
<evidence type="ECO:0000313" key="10">
    <source>
        <dbReference type="EMBL" id="AZL57856.1"/>
    </source>
</evidence>
<feature type="transmembrane region" description="Helical" evidence="8">
    <location>
        <begin position="140"/>
        <end position="161"/>
    </location>
</feature>
<dbReference type="InterPro" id="IPR000515">
    <property type="entry name" value="MetI-like"/>
</dbReference>
<comment type="subcellular location">
    <subcellularLocation>
        <location evidence="1 8">Cell membrane</location>
        <topology evidence="1 8">Multi-pass membrane protein</topology>
    </subcellularLocation>
</comment>
<dbReference type="RefSeq" id="WP_125324057.1">
    <property type="nucleotide sequence ID" value="NZ_CP034328.1"/>
</dbReference>
<gene>
    <name evidence="10" type="ORF">EI545_02795</name>
</gene>
<keyword evidence="5 8" id="KW-0812">Transmembrane</keyword>
<keyword evidence="3 8" id="KW-0813">Transport</keyword>
<feature type="transmembrane region" description="Helical" evidence="8">
    <location>
        <begin position="188"/>
        <end position="207"/>
    </location>
</feature>
<dbReference type="Proteomes" id="UP000282002">
    <property type="component" value="Chromosome"/>
</dbReference>
<dbReference type="Pfam" id="PF00528">
    <property type="entry name" value="BPD_transp_1"/>
    <property type="match status" value="1"/>
</dbReference>
<feature type="domain" description="ABC transmembrane type-1" evidence="9">
    <location>
        <begin position="54"/>
        <end position="259"/>
    </location>
</feature>
<evidence type="ECO:0000256" key="3">
    <source>
        <dbReference type="ARBA" id="ARBA00022448"/>
    </source>
</evidence>
<feature type="transmembrane region" description="Helical" evidence="8">
    <location>
        <begin position="213"/>
        <end position="231"/>
    </location>
</feature>
<dbReference type="KEGG" id="taw:EI545_02795"/>
<dbReference type="SUPFAM" id="SSF161098">
    <property type="entry name" value="MetI-like"/>
    <property type="match status" value="1"/>
</dbReference>
<dbReference type="CDD" id="cd06261">
    <property type="entry name" value="TM_PBP2"/>
    <property type="match status" value="1"/>
</dbReference>
<evidence type="ECO:0000256" key="6">
    <source>
        <dbReference type="ARBA" id="ARBA00022989"/>
    </source>
</evidence>
<protein>
    <submittedName>
        <fullName evidence="10">ABC transporter permease</fullName>
    </submittedName>
</protein>
<dbReference type="PANTHER" id="PTHR43848:SF2">
    <property type="entry name" value="PUTRESCINE TRANSPORT SYSTEM PERMEASE PROTEIN POTI"/>
    <property type="match status" value="1"/>
</dbReference>
<dbReference type="AlphaFoldDB" id="A0A3S8U2P6"/>
<comment type="similarity">
    <text evidence="2">Belongs to the binding-protein-dependent transport system permease family. CysTW subfamily.</text>
</comment>
<dbReference type="Gene3D" id="1.10.3720.10">
    <property type="entry name" value="MetI-like"/>
    <property type="match status" value="1"/>
</dbReference>
<name>A0A3S8U2P6_9RHOB</name>
<keyword evidence="7 8" id="KW-0472">Membrane</keyword>